<evidence type="ECO:0000313" key="2">
    <source>
        <dbReference type="EMBL" id="QMW22116.1"/>
    </source>
</evidence>
<feature type="region of interest" description="Disordered" evidence="1">
    <location>
        <begin position="181"/>
        <end position="203"/>
    </location>
</feature>
<dbReference type="AlphaFoldDB" id="A0A7G5IFH4"/>
<protein>
    <submittedName>
        <fullName evidence="2">Uncharacterized protein</fullName>
    </submittedName>
</protein>
<evidence type="ECO:0000313" key="3">
    <source>
        <dbReference type="Proteomes" id="UP000515292"/>
    </source>
</evidence>
<organism evidence="2 3">
    <name type="scientific">Sandaracinobacteroides saxicola</name>
    <dbReference type="NCBI Taxonomy" id="2759707"/>
    <lineage>
        <taxon>Bacteria</taxon>
        <taxon>Pseudomonadati</taxon>
        <taxon>Pseudomonadota</taxon>
        <taxon>Alphaproteobacteria</taxon>
        <taxon>Sphingomonadales</taxon>
        <taxon>Sphingosinicellaceae</taxon>
        <taxon>Sandaracinobacteroides</taxon>
    </lineage>
</organism>
<dbReference type="EMBL" id="CP059851">
    <property type="protein sequence ID" value="QMW22116.1"/>
    <property type="molecule type" value="Genomic_DNA"/>
</dbReference>
<keyword evidence="3" id="KW-1185">Reference proteome</keyword>
<gene>
    <name evidence="2" type="ORF">H3309_12155</name>
</gene>
<dbReference type="Pfam" id="PF22014">
    <property type="entry name" value="DUF6932"/>
    <property type="match status" value="1"/>
</dbReference>
<dbReference type="Proteomes" id="UP000515292">
    <property type="component" value="Chromosome"/>
</dbReference>
<dbReference type="InterPro" id="IPR053860">
    <property type="entry name" value="DUF6932"/>
</dbReference>
<dbReference type="KEGG" id="sand:H3309_12155"/>
<proteinExistence type="predicted"/>
<sequence length="203" mass="21772">MSEALERFRLACGDINATAASLGFPPFCTGLRTETPLNSAPYVVDLPGFAALLGTDERRRAMIATLEAQLAALATQGVEWRLALIGGSFLRDAAIPADIDALIFYAIDPDRLSQAKAALTRLAAARSAACLDLSFCPVDVDPMILVKRSIFFSNLFAYDRDARSLVKGTVLLVPPLPSARRETDHRAKMTPETPSTLFSGAAS</sequence>
<evidence type="ECO:0000256" key="1">
    <source>
        <dbReference type="SAM" id="MobiDB-lite"/>
    </source>
</evidence>
<name>A0A7G5IFH4_9SPHN</name>
<accession>A0A7G5IFH4</accession>
<feature type="compositionally biased region" description="Polar residues" evidence="1">
    <location>
        <begin position="192"/>
        <end position="203"/>
    </location>
</feature>
<reference evidence="2 3" key="1">
    <citation type="submission" date="2020-07" db="EMBL/GenBank/DDBJ databases">
        <title>Complete genome sequence for Sandaracinobacter sp. M6.</title>
        <authorList>
            <person name="Tang Y."/>
            <person name="Liu Q."/>
            <person name="Guo Z."/>
            <person name="Lei P."/>
            <person name="Huang B."/>
        </authorList>
    </citation>
    <scope>NUCLEOTIDE SEQUENCE [LARGE SCALE GENOMIC DNA]</scope>
    <source>
        <strain evidence="2 3">M6</strain>
    </source>
</reference>
<dbReference type="RefSeq" id="WP_182294961.1">
    <property type="nucleotide sequence ID" value="NZ_CP059851.1"/>
</dbReference>